<name>A0A183IR44_9BILA</name>
<evidence type="ECO:0000256" key="6">
    <source>
        <dbReference type="ARBA" id="ARBA00022974"/>
    </source>
</evidence>
<dbReference type="GO" id="GO:0009986">
    <property type="term" value="C:cell surface"/>
    <property type="evidence" value="ECO:0007669"/>
    <property type="project" value="TreeGrafter"/>
</dbReference>
<evidence type="ECO:0000313" key="14">
    <source>
        <dbReference type="WBParaSite" id="SBAD_0000632701-mRNA-1"/>
    </source>
</evidence>
<accession>A0A183IR44</accession>
<keyword evidence="13" id="KW-1185">Reference proteome</keyword>
<dbReference type="OrthoDB" id="6380619at2759"/>
<keyword evidence="10" id="KW-0449">Lipoprotein</keyword>
<dbReference type="Proteomes" id="UP000270296">
    <property type="component" value="Unassembled WGS sequence"/>
</dbReference>
<keyword evidence="5" id="KW-0732">Signal</keyword>
<evidence type="ECO:0000313" key="13">
    <source>
        <dbReference type="Proteomes" id="UP000270296"/>
    </source>
</evidence>
<evidence type="ECO:0000256" key="10">
    <source>
        <dbReference type="ARBA" id="ARBA00023288"/>
    </source>
</evidence>
<keyword evidence="3" id="KW-1003">Cell membrane</keyword>
<gene>
    <name evidence="12" type="ORF">SBAD_LOCUS6091</name>
</gene>
<keyword evidence="4" id="KW-0336">GPI-anchor</keyword>
<organism evidence="14">
    <name type="scientific">Soboliphyme baturini</name>
    <dbReference type="NCBI Taxonomy" id="241478"/>
    <lineage>
        <taxon>Eukaryota</taxon>
        <taxon>Metazoa</taxon>
        <taxon>Ecdysozoa</taxon>
        <taxon>Nematoda</taxon>
        <taxon>Enoplea</taxon>
        <taxon>Dorylaimia</taxon>
        <taxon>Dioctophymatida</taxon>
        <taxon>Dioctophymatoidea</taxon>
        <taxon>Soboliphymatidae</taxon>
        <taxon>Soboliphyme</taxon>
    </lineage>
</organism>
<evidence type="ECO:0000256" key="11">
    <source>
        <dbReference type="RuleBase" id="RU003518"/>
    </source>
</evidence>
<evidence type="ECO:0000256" key="2">
    <source>
        <dbReference type="ARBA" id="ARBA00010260"/>
    </source>
</evidence>
<evidence type="ECO:0000256" key="8">
    <source>
        <dbReference type="ARBA" id="ARBA00023180"/>
    </source>
</evidence>
<reference evidence="12 13" key="2">
    <citation type="submission" date="2018-11" db="EMBL/GenBank/DDBJ databases">
        <authorList>
            <consortium name="Pathogen Informatics"/>
        </authorList>
    </citation>
    <scope>NUCLEOTIDE SEQUENCE [LARGE SCALE GENOMIC DNA]</scope>
</reference>
<sequence length="302" mass="34741">MFRRTYGIFYDQNSDIFASLFDQLSGYYTNGNVDLEKTMDAFYQTLYRRMFQILNQPYHFDSDYLDCISKHMEPLEPFGDVPKKMKEQMSPSVECTYRLTQMYYCSSCQGIFNVKPCTSFCVDVVADCLASHIAFDQHWNNYLDALSDLVKLLEGPYNIESLVDPIDIKISDAIMIFQDKGKELSDRVFSDCGRPLPLRFKRGRNRRGHDIVSVSFEDLKFGDLKTSDSQLSSAAGANLERLTKDIKEKVLPAKGFWKNLPKSVCFESNAVRAADEACWNGTFLERYYFVMKDNLTLSSLST</sequence>
<dbReference type="GO" id="GO:0009966">
    <property type="term" value="P:regulation of signal transduction"/>
    <property type="evidence" value="ECO:0007669"/>
    <property type="project" value="InterPro"/>
</dbReference>
<dbReference type="Pfam" id="PF01153">
    <property type="entry name" value="Glypican"/>
    <property type="match status" value="1"/>
</dbReference>
<keyword evidence="9" id="KW-0357">Heparan sulfate</keyword>
<dbReference type="GO" id="GO:0005576">
    <property type="term" value="C:extracellular region"/>
    <property type="evidence" value="ECO:0007669"/>
    <property type="project" value="TreeGrafter"/>
</dbReference>
<comment type="subcellular location">
    <subcellularLocation>
        <location evidence="1">Cell membrane</location>
        <topology evidence="1">Lipid-anchor</topology>
        <topology evidence="1">GPI-anchor</topology>
    </subcellularLocation>
</comment>
<evidence type="ECO:0000256" key="3">
    <source>
        <dbReference type="ARBA" id="ARBA00022475"/>
    </source>
</evidence>
<dbReference type="GO" id="GO:1905475">
    <property type="term" value="P:regulation of protein localization to membrane"/>
    <property type="evidence" value="ECO:0007669"/>
    <property type="project" value="TreeGrafter"/>
</dbReference>
<dbReference type="EMBL" id="UZAM01009482">
    <property type="protein sequence ID" value="VDP09195.1"/>
    <property type="molecule type" value="Genomic_DNA"/>
</dbReference>
<keyword evidence="6" id="KW-0654">Proteoglycan</keyword>
<reference evidence="14" key="1">
    <citation type="submission" date="2016-06" db="UniProtKB">
        <authorList>
            <consortium name="WormBaseParasite"/>
        </authorList>
    </citation>
    <scope>IDENTIFICATION</scope>
</reference>
<dbReference type="GO" id="GO:0098552">
    <property type="term" value="C:side of membrane"/>
    <property type="evidence" value="ECO:0007669"/>
    <property type="project" value="UniProtKB-KW"/>
</dbReference>
<dbReference type="InterPro" id="IPR001863">
    <property type="entry name" value="Glypican"/>
</dbReference>
<evidence type="ECO:0000256" key="5">
    <source>
        <dbReference type="ARBA" id="ARBA00022729"/>
    </source>
</evidence>
<dbReference type="PANTHER" id="PTHR10822">
    <property type="entry name" value="GLYPICAN"/>
    <property type="match status" value="1"/>
</dbReference>
<proteinExistence type="inferred from homology"/>
<dbReference type="AlphaFoldDB" id="A0A183IR44"/>
<dbReference type="WBParaSite" id="SBAD_0000632701-mRNA-1">
    <property type="protein sequence ID" value="SBAD_0000632701-mRNA-1"/>
    <property type="gene ID" value="SBAD_0000632701"/>
</dbReference>
<protein>
    <submittedName>
        <fullName evidence="14">Glypican-1</fullName>
    </submittedName>
</protein>
<dbReference type="PANTHER" id="PTHR10822:SF30">
    <property type="entry name" value="DALLY-LIKE, ISOFORM A"/>
    <property type="match status" value="1"/>
</dbReference>
<dbReference type="GO" id="GO:0045202">
    <property type="term" value="C:synapse"/>
    <property type="evidence" value="ECO:0007669"/>
    <property type="project" value="TreeGrafter"/>
</dbReference>
<evidence type="ECO:0000313" key="12">
    <source>
        <dbReference type="EMBL" id="VDP09195.1"/>
    </source>
</evidence>
<keyword evidence="7" id="KW-0472">Membrane</keyword>
<dbReference type="GO" id="GO:0005886">
    <property type="term" value="C:plasma membrane"/>
    <property type="evidence" value="ECO:0007669"/>
    <property type="project" value="UniProtKB-SubCell"/>
</dbReference>
<evidence type="ECO:0000256" key="7">
    <source>
        <dbReference type="ARBA" id="ARBA00023136"/>
    </source>
</evidence>
<dbReference type="GO" id="GO:0016477">
    <property type="term" value="P:cell migration"/>
    <property type="evidence" value="ECO:0007669"/>
    <property type="project" value="TreeGrafter"/>
</dbReference>
<evidence type="ECO:0000256" key="1">
    <source>
        <dbReference type="ARBA" id="ARBA00004609"/>
    </source>
</evidence>
<comment type="similarity">
    <text evidence="2 11">Belongs to the glypican family.</text>
</comment>
<evidence type="ECO:0000256" key="4">
    <source>
        <dbReference type="ARBA" id="ARBA00022622"/>
    </source>
</evidence>
<evidence type="ECO:0000256" key="9">
    <source>
        <dbReference type="ARBA" id="ARBA00023207"/>
    </source>
</evidence>
<keyword evidence="8" id="KW-0325">Glycoprotein</keyword>